<accession>B5GY27</accession>
<keyword evidence="2" id="KW-1185">Reference proteome</keyword>
<evidence type="ECO:0000313" key="2">
    <source>
        <dbReference type="Proteomes" id="UP000002357"/>
    </source>
</evidence>
<protein>
    <submittedName>
        <fullName evidence="1">Uncharacterized protein</fullName>
    </submittedName>
</protein>
<evidence type="ECO:0000313" key="1">
    <source>
        <dbReference type="EMBL" id="EFG07658.1"/>
    </source>
</evidence>
<dbReference type="EMBL" id="CM000913">
    <property type="protein sequence ID" value="EFG07658.1"/>
    <property type="molecule type" value="Genomic_DNA"/>
</dbReference>
<reference evidence="1 2" key="1">
    <citation type="journal article" date="2010" name="Genome Biol. Evol.">
        <title>The sequence of a 1.8-mb bacterial linear plasmid reveals a rich evolutionary reservoir of secondary metabolic pathways.</title>
        <authorList>
            <person name="Medema M.H."/>
            <person name="Trefzer A."/>
            <person name="Kovalchuk A."/>
            <person name="van den Berg M."/>
            <person name="Mueller U."/>
            <person name="Heijne W."/>
            <person name="Wu L."/>
            <person name="Alam M.T."/>
            <person name="Ronning C.M."/>
            <person name="Nierman W.C."/>
            <person name="Bovenberg R.A.L."/>
            <person name="Breitling R."/>
            <person name="Takano E."/>
        </authorList>
    </citation>
    <scope>NUCLEOTIDE SEQUENCE [LARGE SCALE GENOMIC DNA]</scope>
    <source>
        <strain evidence="2">ATCC 27064 / DSM 738 / JCM 4710 / NBRC 13307 / NCIMB 12785 / NRRL 3585 / VKM Ac-602</strain>
    </source>
</reference>
<gene>
    <name evidence="1" type="ORF">SCLAV_2586</name>
</gene>
<name>B5GY27_STRCL</name>
<dbReference type="AlphaFoldDB" id="B5GY27"/>
<organism evidence="1 2">
    <name type="scientific">Streptomyces clavuligerus</name>
    <dbReference type="NCBI Taxonomy" id="1901"/>
    <lineage>
        <taxon>Bacteria</taxon>
        <taxon>Bacillati</taxon>
        <taxon>Actinomycetota</taxon>
        <taxon>Actinomycetes</taxon>
        <taxon>Kitasatosporales</taxon>
        <taxon>Streptomycetaceae</taxon>
        <taxon>Streptomyces</taxon>
    </lineage>
</organism>
<sequence length="34" mass="3907">MDEHGEELVITQRPGDKTARLWHGDVDWAMGLGW</sequence>
<dbReference type="Proteomes" id="UP000002357">
    <property type="component" value="Chromosome"/>
</dbReference>
<proteinExistence type="predicted"/>